<dbReference type="RefSeq" id="WP_246431332.1">
    <property type="nucleotide sequence ID" value="NZ_JACIIU010000016.1"/>
</dbReference>
<comment type="caution">
    <text evidence="10">The sequence shown here is derived from an EMBL/GenBank/DDBJ whole genome shotgun (WGS) entry which is preliminary data.</text>
</comment>
<dbReference type="InterPro" id="IPR010065">
    <property type="entry name" value="AA_ABC_transptr_permease_3TM"/>
</dbReference>
<reference evidence="10 11" key="1">
    <citation type="submission" date="2020-08" db="EMBL/GenBank/DDBJ databases">
        <title>Genomic Encyclopedia of Type Strains, Phase IV (KMG-IV): sequencing the most valuable type-strain genomes for metagenomic binning, comparative biology and taxonomic classification.</title>
        <authorList>
            <person name="Goeker M."/>
        </authorList>
    </citation>
    <scope>NUCLEOTIDE SEQUENCE [LARGE SCALE GENOMIC DNA]</scope>
    <source>
        <strain evidence="10 11">DSM 22336</strain>
    </source>
</reference>
<evidence type="ECO:0000256" key="1">
    <source>
        <dbReference type="ARBA" id="ARBA00004429"/>
    </source>
</evidence>
<dbReference type="AlphaFoldDB" id="A0A841M929"/>
<keyword evidence="7 8" id="KW-0472">Membrane</keyword>
<keyword evidence="5 8" id="KW-0812">Transmembrane</keyword>
<evidence type="ECO:0000256" key="5">
    <source>
        <dbReference type="ARBA" id="ARBA00022692"/>
    </source>
</evidence>
<evidence type="ECO:0000256" key="2">
    <source>
        <dbReference type="ARBA" id="ARBA00010072"/>
    </source>
</evidence>
<evidence type="ECO:0000313" key="11">
    <source>
        <dbReference type="Proteomes" id="UP000555393"/>
    </source>
</evidence>
<name>A0A841M929_9HYPH</name>
<dbReference type="InterPro" id="IPR043429">
    <property type="entry name" value="ArtM/GltK/GlnP/TcyL/YhdX-like"/>
</dbReference>
<dbReference type="CDD" id="cd06261">
    <property type="entry name" value="TM_PBP2"/>
    <property type="match status" value="1"/>
</dbReference>
<keyword evidence="4" id="KW-1003">Cell membrane</keyword>
<sequence length="222" mass="24744">MSAMNFRPIWRYWDALISGVYTTLTLALISAAIGIIIGIYGAYLIRGGSRPVRVFLQSYIEIIRNTPILIQIFIIFFGLPVLGIKLDPIIAASVALSLYFGAYSIEIIRSGIDSIPASQTEAGMCIGLTHFQVMRYVILPPALRNIYPSITSQFILLLLGTSIASQISVDELFHVAGIVDSRTYRSFEVYALICAIYLALSLSFKLLFAVLGHLMFRWPVRR</sequence>
<dbReference type="InterPro" id="IPR000515">
    <property type="entry name" value="MetI-like"/>
</dbReference>
<keyword evidence="6 8" id="KW-1133">Transmembrane helix</keyword>
<dbReference type="InterPro" id="IPR035906">
    <property type="entry name" value="MetI-like_sf"/>
</dbReference>
<dbReference type="GO" id="GO:0043190">
    <property type="term" value="C:ATP-binding cassette (ABC) transporter complex"/>
    <property type="evidence" value="ECO:0007669"/>
    <property type="project" value="InterPro"/>
</dbReference>
<dbReference type="PANTHER" id="PTHR30614">
    <property type="entry name" value="MEMBRANE COMPONENT OF AMINO ACID ABC TRANSPORTER"/>
    <property type="match status" value="1"/>
</dbReference>
<dbReference type="Pfam" id="PF00528">
    <property type="entry name" value="BPD_transp_1"/>
    <property type="match status" value="1"/>
</dbReference>
<evidence type="ECO:0000256" key="7">
    <source>
        <dbReference type="ARBA" id="ARBA00023136"/>
    </source>
</evidence>
<organism evidence="10 11">
    <name type="scientific">Paenochrobactrum gallinarii</name>
    <dbReference type="NCBI Taxonomy" id="643673"/>
    <lineage>
        <taxon>Bacteria</taxon>
        <taxon>Pseudomonadati</taxon>
        <taxon>Pseudomonadota</taxon>
        <taxon>Alphaproteobacteria</taxon>
        <taxon>Hyphomicrobiales</taxon>
        <taxon>Brucellaceae</taxon>
        <taxon>Paenochrobactrum</taxon>
    </lineage>
</organism>
<feature type="transmembrane region" description="Helical" evidence="8">
    <location>
        <begin position="20"/>
        <end position="45"/>
    </location>
</feature>
<accession>A0A841M929</accession>
<evidence type="ECO:0000256" key="4">
    <source>
        <dbReference type="ARBA" id="ARBA00022475"/>
    </source>
</evidence>
<dbReference type="SUPFAM" id="SSF161098">
    <property type="entry name" value="MetI-like"/>
    <property type="match status" value="1"/>
</dbReference>
<evidence type="ECO:0000313" key="10">
    <source>
        <dbReference type="EMBL" id="MBB6262054.1"/>
    </source>
</evidence>
<feature type="domain" description="ABC transmembrane type-1" evidence="9">
    <location>
        <begin position="20"/>
        <end position="208"/>
    </location>
</feature>
<gene>
    <name evidence="10" type="ORF">FHS77_002622</name>
</gene>
<evidence type="ECO:0000256" key="8">
    <source>
        <dbReference type="RuleBase" id="RU363032"/>
    </source>
</evidence>
<evidence type="ECO:0000256" key="3">
    <source>
        <dbReference type="ARBA" id="ARBA00022448"/>
    </source>
</evidence>
<protein>
    <submittedName>
        <fullName evidence="10">Polar amino acid transport system permease protein</fullName>
    </submittedName>
</protein>
<dbReference type="NCBIfam" id="TIGR01726">
    <property type="entry name" value="HEQRo_perm_3TM"/>
    <property type="match status" value="1"/>
</dbReference>
<dbReference type="Gene3D" id="1.10.3720.10">
    <property type="entry name" value="MetI-like"/>
    <property type="match status" value="1"/>
</dbReference>
<dbReference type="PANTHER" id="PTHR30614:SF35">
    <property type="entry name" value="ABC TRANSPORTER PERMEASE PROTEIN"/>
    <property type="match status" value="1"/>
</dbReference>
<keyword evidence="3 8" id="KW-0813">Transport</keyword>
<dbReference type="EMBL" id="JACIIU010000016">
    <property type="protein sequence ID" value="MBB6262054.1"/>
    <property type="molecule type" value="Genomic_DNA"/>
</dbReference>
<evidence type="ECO:0000259" key="9">
    <source>
        <dbReference type="PROSITE" id="PS50928"/>
    </source>
</evidence>
<dbReference type="Proteomes" id="UP000555393">
    <property type="component" value="Unassembled WGS sequence"/>
</dbReference>
<comment type="similarity">
    <text evidence="2">Belongs to the binding-protein-dependent transport system permease family. HisMQ subfamily.</text>
</comment>
<feature type="transmembrane region" description="Helical" evidence="8">
    <location>
        <begin position="66"/>
        <end position="83"/>
    </location>
</feature>
<feature type="transmembrane region" description="Helical" evidence="8">
    <location>
        <begin position="189"/>
        <end position="216"/>
    </location>
</feature>
<dbReference type="GO" id="GO:0006865">
    <property type="term" value="P:amino acid transport"/>
    <property type="evidence" value="ECO:0007669"/>
    <property type="project" value="TreeGrafter"/>
</dbReference>
<evidence type="ECO:0000256" key="6">
    <source>
        <dbReference type="ARBA" id="ARBA00022989"/>
    </source>
</evidence>
<feature type="transmembrane region" description="Helical" evidence="8">
    <location>
        <begin position="89"/>
        <end position="108"/>
    </location>
</feature>
<comment type="subcellular location">
    <subcellularLocation>
        <location evidence="1">Cell inner membrane</location>
        <topology evidence="1">Multi-pass membrane protein</topology>
    </subcellularLocation>
    <subcellularLocation>
        <location evidence="8">Cell membrane</location>
        <topology evidence="8">Multi-pass membrane protein</topology>
    </subcellularLocation>
</comment>
<proteinExistence type="inferred from homology"/>
<keyword evidence="11" id="KW-1185">Reference proteome</keyword>
<dbReference type="PROSITE" id="PS50928">
    <property type="entry name" value="ABC_TM1"/>
    <property type="match status" value="1"/>
</dbReference>
<dbReference type="GO" id="GO:0022857">
    <property type="term" value="F:transmembrane transporter activity"/>
    <property type="evidence" value="ECO:0007669"/>
    <property type="project" value="InterPro"/>
</dbReference>